<dbReference type="PANTHER" id="PTHR35848">
    <property type="entry name" value="OXALATE-BINDING PROTEIN"/>
    <property type="match status" value="1"/>
</dbReference>
<dbReference type="PANTHER" id="PTHR35848:SF6">
    <property type="entry name" value="CUPIN TYPE-2 DOMAIN-CONTAINING PROTEIN"/>
    <property type="match status" value="1"/>
</dbReference>
<dbReference type="Gene3D" id="2.60.120.10">
    <property type="entry name" value="Jelly Rolls"/>
    <property type="match status" value="1"/>
</dbReference>
<proteinExistence type="predicted"/>
<dbReference type="Pfam" id="PF07883">
    <property type="entry name" value="Cupin_2"/>
    <property type="match status" value="1"/>
</dbReference>
<sequence>MIFDYNNMETTVIKNFKGGEKEISAQMFDDEHGKIMKAVLKPGASIGYHKHEGNGEIVYAISGNAKVLYNDGEESFSAGQCHYCPNGNSHSIINTGDEDFVMFCVVPVQK</sequence>
<evidence type="ECO:0000313" key="3">
    <source>
        <dbReference type="EMBL" id="MEQ2566329.1"/>
    </source>
</evidence>
<name>A0ABV1HVG4_9FIRM</name>
<dbReference type="InterPro" id="IPR051610">
    <property type="entry name" value="GPI/OXD"/>
</dbReference>
<evidence type="ECO:0000313" key="4">
    <source>
        <dbReference type="Proteomes" id="UP001478133"/>
    </source>
</evidence>
<keyword evidence="1" id="KW-0479">Metal-binding</keyword>
<evidence type="ECO:0000256" key="1">
    <source>
        <dbReference type="ARBA" id="ARBA00022723"/>
    </source>
</evidence>
<accession>A0ABV1HVG4</accession>
<organism evidence="3 4">
    <name type="scientific">Ruminococcoides intestinihominis</name>
    <dbReference type="NCBI Taxonomy" id="3133161"/>
    <lineage>
        <taxon>Bacteria</taxon>
        <taxon>Bacillati</taxon>
        <taxon>Bacillota</taxon>
        <taxon>Clostridia</taxon>
        <taxon>Eubacteriales</taxon>
        <taxon>Oscillospiraceae</taxon>
        <taxon>Ruminococcoides</taxon>
    </lineage>
</organism>
<feature type="domain" description="Cupin type-2" evidence="2">
    <location>
        <begin position="39"/>
        <end position="106"/>
    </location>
</feature>
<dbReference type="Proteomes" id="UP001478133">
    <property type="component" value="Unassembled WGS sequence"/>
</dbReference>
<dbReference type="InterPro" id="IPR014710">
    <property type="entry name" value="RmlC-like_jellyroll"/>
</dbReference>
<dbReference type="RefSeq" id="WP_022506355.1">
    <property type="nucleotide sequence ID" value="NZ_JBBMEY010000053.1"/>
</dbReference>
<comment type="caution">
    <text evidence="3">The sequence shown here is derived from an EMBL/GenBank/DDBJ whole genome shotgun (WGS) entry which is preliminary data.</text>
</comment>
<reference evidence="3 4" key="1">
    <citation type="submission" date="2024-03" db="EMBL/GenBank/DDBJ databases">
        <title>Human intestinal bacterial collection.</title>
        <authorList>
            <person name="Pauvert C."/>
            <person name="Hitch T.C.A."/>
            <person name="Clavel T."/>
        </authorList>
    </citation>
    <scope>NUCLEOTIDE SEQUENCE [LARGE SCALE GENOMIC DNA]</scope>
    <source>
        <strain evidence="3 4">CLA-AP-H18</strain>
    </source>
</reference>
<protein>
    <submittedName>
        <fullName evidence="3">Cupin domain-containing protein</fullName>
    </submittedName>
</protein>
<gene>
    <name evidence="3" type="ORF">ABFO16_08790</name>
</gene>
<evidence type="ECO:0000259" key="2">
    <source>
        <dbReference type="Pfam" id="PF07883"/>
    </source>
</evidence>
<dbReference type="InterPro" id="IPR011051">
    <property type="entry name" value="RmlC_Cupin_sf"/>
</dbReference>
<keyword evidence="4" id="KW-1185">Reference proteome</keyword>
<dbReference type="InterPro" id="IPR013096">
    <property type="entry name" value="Cupin_2"/>
</dbReference>
<dbReference type="EMBL" id="JBBMFI010000046">
    <property type="protein sequence ID" value="MEQ2566329.1"/>
    <property type="molecule type" value="Genomic_DNA"/>
</dbReference>
<dbReference type="SUPFAM" id="SSF51182">
    <property type="entry name" value="RmlC-like cupins"/>
    <property type="match status" value="1"/>
</dbReference>